<feature type="region of interest" description="Disordered" evidence="2">
    <location>
        <begin position="671"/>
        <end position="699"/>
    </location>
</feature>
<dbReference type="PANTHER" id="PTHR11070">
    <property type="entry name" value="UVRD / RECB / PCRA DNA HELICASE FAMILY MEMBER"/>
    <property type="match status" value="1"/>
</dbReference>
<dbReference type="Gene3D" id="3.40.50.300">
    <property type="entry name" value="P-loop containing nucleotide triphosphate hydrolases"/>
    <property type="match status" value="2"/>
</dbReference>
<dbReference type="InterPro" id="IPR027785">
    <property type="entry name" value="UvrD-like_helicase_C"/>
</dbReference>
<dbReference type="InterPro" id="IPR000212">
    <property type="entry name" value="DNA_helicase_UvrD/REP"/>
</dbReference>
<dbReference type="Pfam" id="PF00717">
    <property type="entry name" value="Peptidase_S24"/>
    <property type="match status" value="1"/>
</dbReference>
<dbReference type="GO" id="GO:0005524">
    <property type="term" value="F:ATP binding"/>
    <property type="evidence" value="ECO:0007669"/>
    <property type="project" value="InterPro"/>
</dbReference>
<dbReference type="AlphaFoldDB" id="A0A3A8JVB1"/>
<evidence type="ECO:0000313" key="6">
    <source>
        <dbReference type="Proteomes" id="UP000268313"/>
    </source>
</evidence>
<dbReference type="SUPFAM" id="SSF52540">
    <property type="entry name" value="P-loop containing nucleoside triphosphate hydrolases"/>
    <property type="match status" value="1"/>
</dbReference>
<reference evidence="6" key="1">
    <citation type="submission" date="2018-09" db="EMBL/GenBank/DDBJ databases">
        <authorList>
            <person name="Livingstone P.G."/>
            <person name="Whitworth D.E."/>
        </authorList>
    </citation>
    <scope>NUCLEOTIDE SEQUENCE [LARGE SCALE GENOMIC DNA]</scope>
    <source>
        <strain evidence="6">CA043D</strain>
    </source>
</reference>
<feature type="compositionally biased region" description="Pro residues" evidence="2">
    <location>
        <begin position="681"/>
        <end position="691"/>
    </location>
</feature>
<dbReference type="SUPFAM" id="SSF51306">
    <property type="entry name" value="LexA/Signal peptidase"/>
    <property type="match status" value="1"/>
</dbReference>
<organism evidence="5 6">
    <name type="scientific">Corallococcus carmarthensis</name>
    <dbReference type="NCBI Taxonomy" id="2316728"/>
    <lineage>
        <taxon>Bacteria</taxon>
        <taxon>Pseudomonadati</taxon>
        <taxon>Myxococcota</taxon>
        <taxon>Myxococcia</taxon>
        <taxon>Myxococcales</taxon>
        <taxon>Cystobacterineae</taxon>
        <taxon>Myxococcaceae</taxon>
        <taxon>Corallococcus</taxon>
    </lineage>
</organism>
<gene>
    <name evidence="5" type="ORF">D7X32_27355</name>
</gene>
<dbReference type="PANTHER" id="PTHR11070:SF2">
    <property type="entry name" value="ATP-DEPENDENT DNA HELICASE SRS2"/>
    <property type="match status" value="1"/>
</dbReference>
<dbReference type="OrthoDB" id="5441773at2"/>
<protein>
    <recommendedName>
        <fullName evidence="1">DNA 3'-5' helicase II</fullName>
    </recommendedName>
</protein>
<dbReference type="RefSeq" id="WP_120605515.1">
    <property type="nucleotide sequence ID" value="NZ_JABFJX010000085.1"/>
</dbReference>
<dbReference type="GO" id="GO:0000725">
    <property type="term" value="P:recombinational repair"/>
    <property type="evidence" value="ECO:0007669"/>
    <property type="project" value="TreeGrafter"/>
</dbReference>
<dbReference type="InterPro" id="IPR036286">
    <property type="entry name" value="LexA/Signal_pep-like_sf"/>
</dbReference>
<evidence type="ECO:0000256" key="1">
    <source>
        <dbReference type="ARBA" id="ARBA00034923"/>
    </source>
</evidence>
<evidence type="ECO:0000259" key="4">
    <source>
        <dbReference type="Pfam" id="PF13538"/>
    </source>
</evidence>
<dbReference type="GO" id="GO:0043138">
    <property type="term" value="F:3'-5' DNA helicase activity"/>
    <property type="evidence" value="ECO:0007669"/>
    <property type="project" value="TreeGrafter"/>
</dbReference>
<comment type="caution">
    <text evidence="5">The sequence shown here is derived from an EMBL/GenBank/DDBJ whole genome shotgun (WGS) entry which is preliminary data.</text>
</comment>
<dbReference type="Pfam" id="PF13538">
    <property type="entry name" value="UvrD_C_2"/>
    <property type="match status" value="1"/>
</dbReference>
<evidence type="ECO:0000259" key="3">
    <source>
        <dbReference type="Pfam" id="PF00717"/>
    </source>
</evidence>
<dbReference type="Gene3D" id="2.10.109.10">
    <property type="entry name" value="Umud Fragment, subunit A"/>
    <property type="match status" value="1"/>
</dbReference>
<accession>A0A3A8JVB1</accession>
<evidence type="ECO:0000256" key="2">
    <source>
        <dbReference type="SAM" id="MobiDB-lite"/>
    </source>
</evidence>
<dbReference type="EMBL" id="RAWE01000121">
    <property type="protein sequence ID" value="RKG99135.1"/>
    <property type="molecule type" value="Genomic_DNA"/>
</dbReference>
<feature type="domain" description="UvrD-like helicase C-terminal" evidence="4">
    <location>
        <begin position="587"/>
        <end position="637"/>
    </location>
</feature>
<dbReference type="InterPro" id="IPR039418">
    <property type="entry name" value="LexA-like"/>
</dbReference>
<evidence type="ECO:0000313" key="5">
    <source>
        <dbReference type="EMBL" id="RKG99135.1"/>
    </source>
</evidence>
<sequence length="846" mass="94024">MEFFQTTEATTGEARVFNALREAFRQDEGLCFLRYPFFETRGRFRHEPDILMLHRDLGLLIIEVKDLQARHVSRMEGHTWHMADWHKGIEEPYAQAEAQIWSALKRFNSVPLLHDRLKHHALVALPNVPRAEWAAKGFTLLPCNPAILHKDELGPVTLRRRLGDFAGTAGRSRLTNEEWQKARAVLGFGTVIEQIQKRGGFAGTAARVAASETRIAALDLEQVSIGVEIPPGPQRIRGIAGSGKTMLLAIKAARMHLAHPDWDIAFTFNTKSLYQVIQSYITELCRYLGDSEPNWRKLRVMHAWGGRTTGPGLYYVTAQAMGRKARTSNDFKGTTISENLAVACRELLELGRVPELFDAVLVDEGQDLLSDFYRLAYAVLKAPKRLIWAYDEAQSLDHLTIPTSENLFGRGPDGKLLVDVAGQYPGGIYKSRIMRRCYRTPRQILLAAHAVGMGLLRPEGPVQAITTKSGWQDIGYSVETGGFASPGAEVVLVRSMANSGHPLDSLPMPRRPLLRSQGFADREAEFEACARCVQEQVRTGVRAEQIMVVHLGFKDELQRLAGRLSEAGVVVHSTEENPREFRRAGAVTVTGVHRAKGNESRVVFVTGLDCVERVEGEVVNRNHLFVALTRSRQECIVSGVSTRSRRLLHELETLHRMGDRVVFLAPDPKRLKRSLEDEPSPGVPSDPPRPQESPVRASVADDERFRTHLPLYDVRAAAGPWGAGRVVEQEVDGWVDATAIGALSTDMFAVRVAGKSMEPQIADGSIAVFRHLRDSVPEGKIVLVQQLQADHESVAVVVKRLARSVSGYRLESLNPLYSPLAFDPFSEKEPVRLLGVYLGVVPPARS</sequence>
<dbReference type="GO" id="GO:0003677">
    <property type="term" value="F:DNA binding"/>
    <property type="evidence" value="ECO:0007669"/>
    <property type="project" value="InterPro"/>
</dbReference>
<proteinExistence type="predicted"/>
<dbReference type="Proteomes" id="UP000268313">
    <property type="component" value="Unassembled WGS sequence"/>
</dbReference>
<dbReference type="InterPro" id="IPR027417">
    <property type="entry name" value="P-loop_NTPase"/>
</dbReference>
<dbReference type="InterPro" id="IPR015927">
    <property type="entry name" value="Peptidase_S24_S26A/B/C"/>
</dbReference>
<keyword evidence="6" id="KW-1185">Reference proteome</keyword>
<dbReference type="CDD" id="cd06529">
    <property type="entry name" value="S24_LexA-like"/>
    <property type="match status" value="1"/>
</dbReference>
<feature type="domain" description="Peptidase S24/S26A/S26B/S26C" evidence="3">
    <location>
        <begin position="715"/>
        <end position="836"/>
    </location>
</feature>
<name>A0A3A8JVB1_9BACT</name>